<evidence type="ECO:0000256" key="6">
    <source>
        <dbReference type="SAM" id="Phobius"/>
    </source>
</evidence>
<evidence type="ECO:0000256" key="5">
    <source>
        <dbReference type="ARBA" id="ARBA00023136"/>
    </source>
</evidence>
<reference evidence="8" key="1">
    <citation type="journal article" date="2023" name="G3 (Bethesda)">
        <title>A reference genome for the long-term kleptoplast-retaining sea slug Elysia crispata morphotype clarki.</title>
        <authorList>
            <person name="Eastman K.E."/>
            <person name="Pendleton A.L."/>
            <person name="Shaikh M.A."/>
            <person name="Suttiyut T."/>
            <person name="Ogas R."/>
            <person name="Tomko P."/>
            <person name="Gavelis G."/>
            <person name="Widhalm J.R."/>
            <person name="Wisecaver J.H."/>
        </authorList>
    </citation>
    <scope>NUCLEOTIDE SEQUENCE</scope>
    <source>
        <strain evidence="8">ECLA1</strain>
    </source>
</reference>
<feature type="transmembrane region" description="Helical" evidence="6">
    <location>
        <begin position="167"/>
        <end position="190"/>
    </location>
</feature>
<feature type="domain" description="CWH43-like N-terminal" evidence="7">
    <location>
        <begin position="78"/>
        <end position="246"/>
    </location>
</feature>
<keyword evidence="5 6" id="KW-0472">Membrane</keyword>
<feature type="transmembrane region" description="Helical" evidence="6">
    <location>
        <begin position="216"/>
        <end position="238"/>
    </location>
</feature>
<dbReference type="Proteomes" id="UP001283361">
    <property type="component" value="Unassembled WGS sequence"/>
</dbReference>
<comment type="similarity">
    <text evidence="2">Belongs to the DRAM/TMEM150 family.</text>
</comment>
<keyword evidence="4 6" id="KW-1133">Transmembrane helix</keyword>
<dbReference type="GO" id="GO:0012505">
    <property type="term" value="C:endomembrane system"/>
    <property type="evidence" value="ECO:0007669"/>
    <property type="project" value="UniProtKB-SubCell"/>
</dbReference>
<dbReference type="PANTHER" id="PTHR21324:SF2">
    <property type="entry name" value="EG:22E5.9 PROTEIN"/>
    <property type="match status" value="1"/>
</dbReference>
<dbReference type="AlphaFoldDB" id="A0AAE0Z4F1"/>
<evidence type="ECO:0000259" key="7">
    <source>
        <dbReference type="Pfam" id="PF10277"/>
    </source>
</evidence>
<sequence length="264" mass="28838">MTGLRGTFLILVQAVLLPGTFVVTYFMATTSDHVEKTFPYIRVTFFAMPPKLSSQPLPFLECYDKNTPNYDDCLRAFVSVYCRWKIVSNHCMGGRAIPHLNNCGLLLGGLAALGTLLVACFQETNQITLHLIGAFLAFILMCGYMWLHAGLTHSVATLPGHTRWLGHLRLGLAAAATASVIVCSSLATVAESQKPGNHSRTSDPGTGKWQSWMKAYAIHVVSASFEWALAGLVSIYFLTVCSEFRHVTVGMPVVTPVPSAKERN</sequence>
<evidence type="ECO:0000256" key="2">
    <source>
        <dbReference type="ARBA" id="ARBA00006565"/>
    </source>
</evidence>
<evidence type="ECO:0000313" key="8">
    <source>
        <dbReference type="EMBL" id="KAK3761921.1"/>
    </source>
</evidence>
<protein>
    <recommendedName>
        <fullName evidence="7">CWH43-like N-terminal domain-containing protein</fullName>
    </recommendedName>
</protein>
<dbReference type="InterPro" id="IPR050911">
    <property type="entry name" value="DRAM/TMEM150_Autophagy_Mod"/>
</dbReference>
<accession>A0AAE0Z4F1</accession>
<evidence type="ECO:0000256" key="4">
    <source>
        <dbReference type="ARBA" id="ARBA00022989"/>
    </source>
</evidence>
<name>A0AAE0Z4F1_9GAST</name>
<feature type="transmembrane region" description="Helical" evidence="6">
    <location>
        <begin position="128"/>
        <end position="147"/>
    </location>
</feature>
<gene>
    <name evidence="8" type="ORF">RRG08_023704</name>
</gene>
<dbReference type="EMBL" id="JAWDGP010004804">
    <property type="protein sequence ID" value="KAK3761921.1"/>
    <property type="molecule type" value="Genomic_DNA"/>
</dbReference>
<organism evidence="8 9">
    <name type="scientific">Elysia crispata</name>
    <name type="common">lettuce slug</name>
    <dbReference type="NCBI Taxonomy" id="231223"/>
    <lineage>
        <taxon>Eukaryota</taxon>
        <taxon>Metazoa</taxon>
        <taxon>Spiralia</taxon>
        <taxon>Lophotrochozoa</taxon>
        <taxon>Mollusca</taxon>
        <taxon>Gastropoda</taxon>
        <taxon>Heterobranchia</taxon>
        <taxon>Euthyneura</taxon>
        <taxon>Panpulmonata</taxon>
        <taxon>Sacoglossa</taxon>
        <taxon>Placobranchoidea</taxon>
        <taxon>Plakobranchidae</taxon>
        <taxon>Elysia</taxon>
    </lineage>
</organism>
<dbReference type="Pfam" id="PF10277">
    <property type="entry name" value="Frag1"/>
    <property type="match status" value="1"/>
</dbReference>
<keyword evidence="3 6" id="KW-0812">Transmembrane</keyword>
<feature type="transmembrane region" description="Helical" evidence="6">
    <location>
        <begin position="104"/>
        <end position="121"/>
    </location>
</feature>
<proteinExistence type="inferred from homology"/>
<evidence type="ECO:0000256" key="1">
    <source>
        <dbReference type="ARBA" id="ARBA00004127"/>
    </source>
</evidence>
<evidence type="ECO:0000256" key="3">
    <source>
        <dbReference type="ARBA" id="ARBA00022692"/>
    </source>
</evidence>
<keyword evidence="9" id="KW-1185">Reference proteome</keyword>
<dbReference type="InterPro" id="IPR019402">
    <property type="entry name" value="CWH43_N"/>
</dbReference>
<comment type="caution">
    <text evidence="8">The sequence shown here is derived from an EMBL/GenBank/DDBJ whole genome shotgun (WGS) entry which is preliminary data.</text>
</comment>
<feature type="transmembrane region" description="Helical" evidence="6">
    <location>
        <begin position="7"/>
        <end position="28"/>
    </location>
</feature>
<evidence type="ECO:0000313" key="9">
    <source>
        <dbReference type="Proteomes" id="UP001283361"/>
    </source>
</evidence>
<comment type="subcellular location">
    <subcellularLocation>
        <location evidence="1">Endomembrane system</location>
        <topology evidence="1">Multi-pass membrane protein</topology>
    </subcellularLocation>
</comment>
<dbReference type="PANTHER" id="PTHR21324">
    <property type="entry name" value="FASTING-INDUCIBLE INTEGRAL MEMBRANE PROTEIN TM6P1-RELATED"/>
    <property type="match status" value="1"/>
</dbReference>